<feature type="domain" description="N-acetyltransferase" evidence="1">
    <location>
        <begin position="1"/>
        <end position="86"/>
    </location>
</feature>
<reference evidence="3" key="1">
    <citation type="submission" date="2017-02" db="EMBL/GenBank/DDBJ databases">
        <title>Delineation of Paenibacillus larvae strains originating from foulbrood outbreaks.</title>
        <authorList>
            <person name="Beims H."/>
            <person name="Bunk B."/>
            <person name="Sproeer C."/>
            <person name="Mohr K.I."/>
            <person name="Pradella S."/>
            <person name="Guenther G."/>
            <person name="Rohde M."/>
            <person name="von der Ohe W."/>
            <person name="Steinert M."/>
        </authorList>
    </citation>
    <scope>NUCLEOTIDE SEQUENCE [LARGE SCALE GENOMIC DNA]</scope>
    <source>
        <strain evidence="3">Eric_III</strain>
    </source>
</reference>
<dbReference type="AlphaFoldDB" id="A0A2L1U2N9"/>
<keyword evidence="2" id="KW-0808">Transferase</keyword>
<gene>
    <name evidence="2" type="ORF">ERICIII_03055</name>
</gene>
<evidence type="ECO:0000313" key="2">
    <source>
        <dbReference type="EMBL" id="AVF27182.1"/>
    </source>
</evidence>
<dbReference type="InterPro" id="IPR000182">
    <property type="entry name" value="GNAT_dom"/>
</dbReference>
<organism evidence="2 3">
    <name type="scientific">Paenibacillus larvae subsp. larvae</name>
    <dbReference type="NCBI Taxonomy" id="147375"/>
    <lineage>
        <taxon>Bacteria</taxon>
        <taxon>Bacillati</taxon>
        <taxon>Bacillota</taxon>
        <taxon>Bacilli</taxon>
        <taxon>Bacillales</taxon>
        <taxon>Paenibacillaceae</taxon>
        <taxon>Paenibacillus</taxon>
    </lineage>
</organism>
<proteinExistence type="predicted"/>
<dbReference type="InterPro" id="IPR016181">
    <property type="entry name" value="Acyl_CoA_acyltransferase"/>
</dbReference>
<dbReference type="Proteomes" id="UP000239833">
    <property type="component" value="Chromosome"/>
</dbReference>
<sequence length="86" mass="10144">MDGYDFEKEAAFGRIIVDPAERKGGIRRDLVSKSLEILIREWEEKRIKIQAQVYVKHFYGSYGFKEITEEYLEDGIPHVDMFLTVE</sequence>
<name>A0A2L1U2N9_9BACL</name>
<evidence type="ECO:0000259" key="1">
    <source>
        <dbReference type="PROSITE" id="PS51186"/>
    </source>
</evidence>
<protein>
    <submittedName>
        <fullName evidence="2">Acetyltransferase-like protein</fullName>
    </submittedName>
</protein>
<evidence type="ECO:0000313" key="3">
    <source>
        <dbReference type="Proteomes" id="UP000239833"/>
    </source>
</evidence>
<dbReference type="GO" id="GO:0016747">
    <property type="term" value="F:acyltransferase activity, transferring groups other than amino-acyl groups"/>
    <property type="evidence" value="ECO:0007669"/>
    <property type="project" value="InterPro"/>
</dbReference>
<dbReference type="PROSITE" id="PS51186">
    <property type="entry name" value="GNAT"/>
    <property type="match status" value="1"/>
</dbReference>
<dbReference type="SUPFAM" id="SSF55729">
    <property type="entry name" value="Acyl-CoA N-acyltransferases (Nat)"/>
    <property type="match status" value="1"/>
</dbReference>
<accession>A0A2L1U2N9</accession>
<dbReference type="Gene3D" id="3.40.630.30">
    <property type="match status" value="1"/>
</dbReference>
<dbReference type="Pfam" id="PF13673">
    <property type="entry name" value="Acetyltransf_10"/>
    <property type="match status" value="1"/>
</dbReference>
<dbReference type="EMBL" id="CP019655">
    <property type="protein sequence ID" value="AVF27182.1"/>
    <property type="molecule type" value="Genomic_DNA"/>
</dbReference>